<evidence type="ECO:0000256" key="1">
    <source>
        <dbReference type="SAM" id="MobiDB-lite"/>
    </source>
</evidence>
<feature type="compositionally biased region" description="Basic and acidic residues" evidence="1">
    <location>
        <begin position="75"/>
        <end position="88"/>
    </location>
</feature>
<proteinExistence type="predicted"/>
<gene>
    <name evidence="2" type="ORF">QCA50_001878</name>
</gene>
<dbReference type="EMBL" id="JASBNA010000002">
    <property type="protein sequence ID" value="KAK7694690.1"/>
    <property type="molecule type" value="Genomic_DNA"/>
</dbReference>
<sequence length="279" mass="32567">MGIRLREPLIVLVHKCRHSRLFRLLKRQSRDQSIQTIPVSHRYLEFDYTLVLRCRFLFFFFCYLRHVYDNNSKTPKLEAPAKNRDKSEPSPSLVSKHSEELICRNMEIDGAYPLVGRYLEESSLNTQAADASRPIVLDPDSDTFEKSETIGKDSRMSFTSSSRVQRNSLTHPPILPTEVCEIIIDSVANIFDQNQRKDLAVCARVCRTWVARAQMHLFSLVYLSRSLDNLRHALQQKPFLLRFIKTIWVVTVDPDIDMNLTTLLIPHHMPNLQRYLMTY</sequence>
<reference evidence="2 3" key="1">
    <citation type="submission" date="2022-09" db="EMBL/GenBank/DDBJ databases">
        <authorList>
            <person name="Palmer J.M."/>
        </authorList>
    </citation>
    <scope>NUCLEOTIDE SEQUENCE [LARGE SCALE GENOMIC DNA]</scope>
    <source>
        <strain evidence="2 3">DSM 7382</strain>
    </source>
</reference>
<protein>
    <recommendedName>
        <fullName evidence="4">F-box domain-containing protein</fullName>
    </recommendedName>
</protein>
<keyword evidence="3" id="KW-1185">Reference proteome</keyword>
<dbReference type="AlphaFoldDB" id="A0AAW0GXW8"/>
<accession>A0AAW0GXW8</accession>
<evidence type="ECO:0000313" key="3">
    <source>
        <dbReference type="Proteomes" id="UP001385951"/>
    </source>
</evidence>
<evidence type="ECO:0000313" key="2">
    <source>
        <dbReference type="EMBL" id="KAK7694690.1"/>
    </source>
</evidence>
<organism evidence="2 3">
    <name type="scientific">Cerrena zonata</name>
    <dbReference type="NCBI Taxonomy" id="2478898"/>
    <lineage>
        <taxon>Eukaryota</taxon>
        <taxon>Fungi</taxon>
        <taxon>Dikarya</taxon>
        <taxon>Basidiomycota</taxon>
        <taxon>Agaricomycotina</taxon>
        <taxon>Agaricomycetes</taxon>
        <taxon>Polyporales</taxon>
        <taxon>Cerrenaceae</taxon>
        <taxon>Cerrena</taxon>
    </lineage>
</organism>
<name>A0AAW0GXW8_9APHY</name>
<evidence type="ECO:0008006" key="4">
    <source>
        <dbReference type="Google" id="ProtNLM"/>
    </source>
</evidence>
<feature type="region of interest" description="Disordered" evidence="1">
    <location>
        <begin position="74"/>
        <end position="96"/>
    </location>
</feature>
<comment type="caution">
    <text evidence="2">The sequence shown here is derived from an EMBL/GenBank/DDBJ whole genome shotgun (WGS) entry which is preliminary data.</text>
</comment>
<dbReference type="Proteomes" id="UP001385951">
    <property type="component" value="Unassembled WGS sequence"/>
</dbReference>